<protein>
    <submittedName>
        <fullName evidence="2">Putative methyltransferase</fullName>
    </submittedName>
</protein>
<gene>
    <name evidence="2" type="ORF">TM448B00972_0017</name>
</gene>
<organism evidence="2">
    <name type="scientific">viral metagenome</name>
    <dbReference type="NCBI Taxonomy" id="1070528"/>
    <lineage>
        <taxon>unclassified sequences</taxon>
        <taxon>metagenomes</taxon>
        <taxon>organismal metagenomes</taxon>
    </lineage>
</organism>
<dbReference type="EMBL" id="MT144681">
    <property type="protein sequence ID" value="QJH97306.1"/>
    <property type="molecule type" value="Genomic_DNA"/>
</dbReference>
<dbReference type="InterPro" id="IPR029063">
    <property type="entry name" value="SAM-dependent_MTases_sf"/>
</dbReference>
<dbReference type="Gene3D" id="3.40.50.150">
    <property type="entry name" value="Vaccinia Virus protein VP39"/>
    <property type="match status" value="1"/>
</dbReference>
<sequence length="206" mass="23810">MDEFRKSISTFWEDNHKNNNVRFLTGSSVRSVWGFLEIQKYLRKMTILNVGLGLGRETEELYSYGVDVYGLDISQTAIDKYKQYLVEGYTDSSKLPKNKFDIAVSHLVAQHMNDFDLIEQIKNVLKSLKSYGLFAIQYASPIYLQVYREDLQSQMMGLVRRTEEHMDRVVALAGGKVLCRVDTKYFKESDRPTDPNCWNGIHVASK</sequence>
<dbReference type="SUPFAM" id="SSF53335">
    <property type="entry name" value="S-adenosyl-L-methionine-dependent methyltransferases"/>
    <property type="match status" value="1"/>
</dbReference>
<accession>A0A6M3XHT1</accession>
<keyword evidence="2" id="KW-0808">Transferase</keyword>
<reference evidence="2" key="1">
    <citation type="submission" date="2020-03" db="EMBL/GenBank/DDBJ databases">
        <title>The deep terrestrial virosphere.</title>
        <authorList>
            <person name="Holmfeldt K."/>
            <person name="Nilsson E."/>
            <person name="Simone D."/>
            <person name="Lopez-Fernandez M."/>
            <person name="Wu X."/>
            <person name="de Brujin I."/>
            <person name="Lundin D."/>
            <person name="Andersson A."/>
            <person name="Bertilsson S."/>
            <person name="Dopson M."/>
        </authorList>
    </citation>
    <scope>NUCLEOTIDE SEQUENCE</scope>
    <source>
        <strain evidence="2">TM448B00972</strain>
    </source>
</reference>
<dbReference type="InterPro" id="IPR013216">
    <property type="entry name" value="Methyltransf_11"/>
</dbReference>
<dbReference type="GO" id="GO:0032259">
    <property type="term" value="P:methylation"/>
    <property type="evidence" value="ECO:0007669"/>
    <property type="project" value="UniProtKB-KW"/>
</dbReference>
<evidence type="ECO:0000259" key="1">
    <source>
        <dbReference type="Pfam" id="PF08241"/>
    </source>
</evidence>
<dbReference type="CDD" id="cd02440">
    <property type="entry name" value="AdoMet_MTases"/>
    <property type="match status" value="1"/>
</dbReference>
<dbReference type="Pfam" id="PF08241">
    <property type="entry name" value="Methyltransf_11"/>
    <property type="match status" value="1"/>
</dbReference>
<feature type="domain" description="Methyltransferase type 11" evidence="1">
    <location>
        <begin position="48"/>
        <end position="127"/>
    </location>
</feature>
<keyword evidence="2" id="KW-0489">Methyltransferase</keyword>
<dbReference type="GO" id="GO:0008757">
    <property type="term" value="F:S-adenosylmethionine-dependent methyltransferase activity"/>
    <property type="evidence" value="ECO:0007669"/>
    <property type="project" value="InterPro"/>
</dbReference>
<evidence type="ECO:0000313" key="2">
    <source>
        <dbReference type="EMBL" id="QJH97306.1"/>
    </source>
</evidence>
<name>A0A6M3XHT1_9ZZZZ</name>
<proteinExistence type="predicted"/>
<dbReference type="AlphaFoldDB" id="A0A6M3XHT1"/>